<dbReference type="GO" id="GO:0140359">
    <property type="term" value="F:ABC-type transporter activity"/>
    <property type="evidence" value="ECO:0007669"/>
    <property type="project" value="InterPro"/>
</dbReference>
<dbReference type="GO" id="GO:0051276">
    <property type="term" value="P:chromosome organization"/>
    <property type="evidence" value="ECO:0007669"/>
    <property type="project" value="InterPro"/>
</dbReference>
<evidence type="ECO:0000256" key="1">
    <source>
        <dbReference type="ARBA" id="ARBA00004141"/>
    </source>
</evidence>
<dbReference type="Gene3D" id="3.40.50.300">
    <property type="entry name" value="P-loop containing nucleotide triphosphate hydrolases"/>
    <property type="match status" value="1"/>
</dbReference>
<evidence type="ECO:0000256" key="2">
    <source>
        <dbReference type="ARBA" id="ARBA00022448"/>
    </source>
</evidence>
<evidence type="ECO:0000256" key="9">
    <source>
        <dbReference type="SAM" id="Coils"/>
    </source>
</evidence>
<dbReference type="InterPro" id="IPR003439">
    <property type="entry name" value="ABC_transporter-like_ATP-bd"/>
</dbReference>
<dbReference type="PANTHER" id="PTHR48041:SF139">
    <property type="entry name" value="PROTEIN SCARLET"/>
    <property type="match status" value="1"/>
</dbReference>
<dbReference type="InterPro" id="IPR010935">
    <property type="entry name" value="SMC_hinge"/>
</dbReference>
<feature type="transmembrane region" description="Helical" evidence="10">
    <location>
        <begin position="583"/>
        <end position="601"/>
    </location>
</feature>
<dbReference type="Gene3D" id="3.30.70.1620">
    <property type="match status" value="1"/>
</dbReference>
<dbReference type="SMART" id="SM00382">
    <property type="entry name" value="AAA"/>
    <property type="match status" value="1"/>
</dbReference>
<dbReference type="GO" id="GO:0016020">
    <property type="term" value="C:membrane"/>
    <property type="evidence" value="ECO:0007669"/>
    <property type="project" value="UniProtKB-SubCell"/>
</dbReference>
<dbReference type="Pfam" id="PF01061">
    <property type="entry name" value="ABC2_membrane"/>
    <property type="match status" value="1"/>
</dbReference>
<evidence type="ECO:0000313" key="12">
    <source>
        <dbReference type="EMBL" id="CAJ1387131.1"/>
    </source>
</evidence>
<feature type="domain" description="ABC transporter" evidence="11">
    <location>
        <begin position="3"/>
        <end position="241"/>
    </location>
</feature>
<dbReference type="SMART" id="SM00968">
    <property type="entry name" value="SMC_hinge"/>
    <property type="match status" value="1"/>
</dbReference>
<evidence type="ECO:0000259" key="11">
    <source>
        <dbReference type="PROSITE" id="PS50893"/>
    </source>
</evidence>
<sequence length="978" mass="107146">MNVYVQGLGITVKGDRKLLNDVSCTVQSGDMVALMGPSGAGKTTLLNSIVGRPTTGQVDGGIQYNGKPIDKVRSSVGYVTQDDIMYETLTVRENLSFAAAFILPAQSKAERAKAVEEVIQKLSLKKCSETVVGSPGLVRGISGGERKRTNVALSLLGKPSLLLLDEPTSGLDSKMSDSLMRDVKMIAEQGCTVVATIHQPSEAVFLRFDKVLLLETGRVAYYGPVKELRSSLQGLGFPCPEGTPLPELLLDVLEQPKENEDADAAAKALAGLRKMSDTSAPELTEISPAHLQMTPRRAGFCGQLATLLHRELVNVKRNKMLTVVRSMQTIAASFLIGLIFLQLDNNLAGIQTRFFSSFLLVFSQVMFSLLGVINTFPAERAVFLRETQDKLYHPAAFYFSKVAVDTVMQCAFPLLVLAIAYPLIGLNAESAERVLLFYVVLAVCSNCGSAMGFTVSAATSSVNVGLSIAPGLVMPQMLLSGVFMKTEDLPQPFGWLSYLMLARYAVQATVANEFACTEKPSCDASWRLQPESQCDNSPCDFCCTTHEIAASGGICPVLTCEDAVRSLNMDTVWPSGETSEETILYNILALLVLLVLFRLQGLNALMMSYRRATTGRCLPFRCPNRRRQVEVLNLCQPVQKKYRVAVNVALGGYLDAVVTDTVQSARQCVQHLKDRMMAALTFLPLDNLRGAPDGRLLEELREQKGLRPALSCVSFEPRLGRAFDFMLADVVIADTLEEGRRFVFQRLRQRGLKCRVVTLNGETISRDGNLAVSSEARKGATRFDFSELEATQSRLQGIERQLMASKPSEEAWLAAEDEAKRAELKAQESQLQLQRAENELAVRQKELAAAEQNAAQLPPEDDQEEQSLKEQLATVEQRIGASGAELFAALDSELGASARQLEREARLAREAAQFREDALAREIAGFQAELAMVEQSLQERDGSIYPAEALMGWGLVHGKRQELLQDFGQIPTKSRDVP</sequence>
<dbReference type="Proteomes" id="UP001178507">
    <property type="component" value="Unassembled WGS sequence"/>
</dbReference>
<dbReference type="InterPro" id="IPR003593">
    <property type="entry name" value="AAA+_ATPase"/>
</dbReference>
<dbReference type="Pfam" id="PF00005">
    <property type="entry name" value="ABC_tran"/>
    <property type="match status" value="1"/>
</dbReference>
<dbReference type="PANTHER" id="PTHR48041">
    <property type="entry name" value="ABC TRANSPORTER G FAMILY MEMBER 28"/>
    <property type="match status" value="1"/>
</dbReference>
<feature type="transmembrane region" description="Helical" evidence="10">
    <location>
        <begin position="462"/>
        <end position="484"/>
    </location>
</feature>
<dbReference type="GO" id="GO:0005524">
    <property type="term" value="F:ATP binding"/>
    <property type="evidence" value="ECO:0007669"/>
    <property type="project" value="UniProtKB-KW"/>
</dbReference>
<dbReference type="InterPro" id="IPR013525">
    <property type="entry name" value="ABC2_TM"/>
</dbReference>
<dbReference type="SUPFAM" id="SSF52540">
    <property type="entry name" value="P-loop containing nucleoside triphosphate hydrolases"/>
    <property type="match status" value="1"/>
</dbReference>
<evidence type="ECO:0000313" key="13">
    <source>
        <dbReference type="Proteomes" id="UP001178507"/>
    </source>
</evidence>
<dbReference type="EMBL" id="CAUJNA010001466">
    <property type="protein sequence ID" value="CAJ1387131.1"/>
    <property type="molecule type" value="Genomic_DNA"/>
</dbReference>
<evidence type="ECO:0000256" key="7">
    <source>
        <dbReference type="ARBA" id="ARBA00023054"/>
    </source>
</evidence>
<keyword evidence="13" id="KW-1185">Reference proteome</keyword>
<name>A0AA36II34_9DINO</name>
<dbReference type="InterPro" id="IPR050352">
    <property type="entry name" value="ABCG_transporters"/>
</dbReference>
<evidence type="ECO:0000256" key="4">
    <source>
        <dbReference type="ARBA" id="ARBA00022741"/>
    </source>
</evidence>
<keyword evidence="5" id="KW-0067">ATP-binding</keyword>
<evidence type="ECO:0000256" key="3">
    <source>
        <dbReference type="ARBA" id="ARBA00022692"/>
    </source>
</evidence>
<evidence type="ECO:0000256" key="6">
    <source>
        <dbReference type="ARBA" id="ARBA00022989"/>
    </source>
</evidence>
<feature type="transmembrane region" description="Helical" evidence="10">
    <location>
        <begin position="435"/>
        <end position="455"/>
    </location>
</feature>
<gene>
    <name evidence="12" type="ORF">EVOR1521_LOCUS13263</name>
</gene>
<organism evidence="12 13">
    <name type="scientific">Effrenium voratum</name>
    <dbReference type="NCBI Taxonomy" id="2562239"/>
    <lineage>
        <taxon>Eukaryota</taxon>
        <taxon>Sar</taxon>
        <taxon>Alveolata</taxon>
        <taxon>Dinophyceae</taxon>
        <taxon>Suessiales</taxon>
        <taxon>Symbiodiniaceae</taxon>
        <taxon>Effrenium</taxon>
    </lineage>
</organism>
<feature type="coiled-coil region" evidence="9">
    <location>
        <begin position="814"/>
        <end position="853"/>
    </location>
</feature>
<accession>A0AA36II34</accession>
<dbReference type="InterPro" id="IPR043926">
    <property type="entry name" value="ABCG_dom"/>
</dbReference>
<dbReference type="PROSITE" id="PS50893">
    <property type="entry name" value="ABC_TRANSPORTER_2"/>
    <property type="match status" value="1"/>
</dbReference>
<keyword evidence="4" id="KW-0547">Nucleotide-binding</keyword>
<dbReference type="InterPro" id="IPR027417">
    <property type="entry name" value="P-loop_NTPase"/>
</dbReference>
<evidence type="ECO:0000256" key="8">
    <source>
        <dbReference type="ARBA" id="ARBA00023136"/>
    </source>
</evidence>
<keyword evidence="3 10" id="KW-0812">Transmembrane</keyword>
<comment type="caution">
    <text evidence="12">The sequence shown here is derived from an EMBL/GenBank/DDBJ whole genome shotgun (WGS) entry which is preliminary data.</text>
</comment>
<dbReference type="Gene3D" id="1.20.1060.20">
    <property type="match status" value="1"/>
</dbReference>
<evidence type="ECO:0000256" key="10">
    <source>
        <dbReference type="SAM" id="Phobius"/>
    </source>
</evidence>
<feature type="transmembrane region" description="Helical" evidence="10">
    <location>
        <begin position="355"/>
        <end position="376"/>
    </location>
</feature>
<dbReference type="GO" id="GO:0016887">
    <property type="term" value="F:ATP hydrolysis activity"/>
    <property type="evidence" value="ECO:0007669"/>
    <property type="project" value="InterPro"/>
</dbReference>
<dbReference type="AlphaFoldDB" id="A0AA36II34"/>
<feature type="transmembrane region" description="Helical" evidence="10">
    <location>
        <begin position="397"/>
        <end position="423"/>
    </location>
</feature>
<keyword evidence="7 9" id="KW-0175">Coiled coil</keyword>
<dbReference type="GO" id="GO:0005694">
    <property type="term" value="C:chromosome"/>
    <property type="evidence" value="ECO:0007669"/>
    <property type="project" value="InterPro"/>
</dbReference>
<keyword evidence="8 10" id="KW-0472">Membrane</keyword>
<dbReference type="Pfam" id="PF19055">
    <property type="entry name" value="ABC2_membrane_7"/>
    <property type="match status" value="1"/>
</dbReference>
<keyword evidence="6 10" id="KW-1133">Transmembrane helix</keyword>
<evidence type="ECO:0000256" key="5">
    <source>
        <dbReference type="ARBA" id="ARBA00022840"/>
    </source>
</evidence>
<dbReference type="InterPro" id="IPR036277">
    <property type="entry name" value="SMC_hinge_sf"/>
</dbReference>
<protein>
    <recommendedName>
        <fullName evidence="11">ABC transporter domain-containing protein</fullName>
    </recommendedName>
</protein>
<keyword evidence="2" id="KW-0813">Transport</keyword>
<feature type="transmembrane region" description="Helical" evidence="10">
    <location>
        <begin position="323"/>
        <end position="343"/>
    </location>
</feature>
<proteinExistence type="predicted"/>
<dbReference type="Pfam" id="PF06470">
    <property type="entry name" value="SMC_hinge"/>
    <property type="match status" value="1"/>
</dbReference>
<reference evidence="12" key="1">
    <citation type="submission" date="2023-08" db="EMBL/GenBank/DDBJ databases">
        <authorList>
            <person name="Chen Y."/>
            <person name="Shah S."/>
            <person name="Dougan E. K."/>
            <person name="Thang M."/>
            <person name="Chan C."/>
        </authorList>
    </citation>
    <scope>NUCLEOTIDE SEQUENCE</scope>
</reference>
<dbReference type="SUPFAM" id="SSF75553">
    <property type="entry name" value="Smc hinge domain"/>
    <property type="match status" value="1"/>
</dbReference>
<comment type="subcellular location">
    <subcellularLocation>
        <location evidence="1">Membrane</location>
        <topology evidence="1">Multi-pass membrane protein</topology>
    </subcellularLocation>
</comment>